<proteinExistence type="predicted"/>
<organism evidence="1">
    <name type="scientific">marine sediment metagenome</name>
    <dbReference type="NCBI Taxonomy" id="412755"/>
    <lineage>
        <taxon>unclassified sequences</taxon>
        <taxon>metagenomes</taxon>
        <taxon>ecological metagenomes</taxon>
    </lineage>
</organism>
<protein>
    <submittedName>
        <fullName evidence="1">Uncharacterized protein</fullName>
    </submittedName>
</protein>
<name>X0UKZ1_9ZZZZ</name>
<evidence type="ECO:0000313" key="1">
    <source>
        <dbReference type="EMBL" id="GAF89160.1"/>
    </source>
</evidence>
<comment type="caution">
    <text evidence="1">The sequence shown here is derived from an EMBL/GenBank/DDBJ whole genome shotgun (WGS) entry which is preliminary data.</text>
</comment>
<accession>X0UKZ1</accession>
<dbReference type="EMBL" id="BARS01014018">
    <property type="protein sequence ID" value="GAF89160.1"/>
    <property type="molecule type" value="Genomic_DNA"/>
</dbReference>
<sequence length="68" mass="7440">EREGIDPHPELGLGKELTPKEVMVEVIISGQIKDPGIVGEAHSTCENLRKIIAPHDLDLGICRVEQKS</sequence>
<reference evidence="1" key="1">
    <citation type="journal article" date="2014" name="Front. Microbiol.">
        <title>High frequency of phylogenetically diverse reductive dehalogenase-homologous genes in deep subseafloor sedimentary metagenomes.</title>
        <authorList>
            <person name="Kawai M."/>
            <person name="Futagami T."/>
            <person name="Toyoda A."/>
            <person name="Takaki Y."/>
            <person name="Nishi S."/>
            <person name="Hori S."/>
            <person name="Arai W."/>
            <person name="Tsubouchi T."/>
            <person name="Morono Y."/>
            <person name="Uchiyama I."/>
            <person name="Ito T."/>
            <person name="Fujiyama A."/>
            <person name="Inagaki F."/>
            <person name="Takami H."/>
        </authorList>
    </citation>
    <scope>NUCLEOTIDE SEQUENCE</scope>
    <source>
        <strain evidence="1">Expedition CK06-06</strain>
    </source>
</reference>
<feature type="non-terminal residue" evidence="1">
    <location>
        <position position="1"/>
    </location>
</feature>
<gene>
    <name evidence="1" type="ORF">S01H1_23943</name>
</gene>
<dbReference type="AlphaFoldDB" id="X0UKZ1"/>